<name>A0ABP3PW35_9PROT</name>
<reference evidence="3" key="1">
    <citation type="journal article" date="2019" name="Int. J. Syst. Evol. Microbiol.">
        <title>The Global Catalogue of Microorganisms (GCM) 10K type strain sequencing project: providing services to taxonomists for standard genome sequencing and annotation.</title>
        <authorList>
            <consortium name="The Broad Institute Genomics Platform"/>
            <consortium name="The Broad Institute Genome Sequencing Center for Infectious Disease"/>
            <person name="Wu L."/>
            <person name="Ma J."/>
        </authorList>
    </citation>
    <scope>NUCLEOTIDE SEQUENCE [LARGE SCALE GENOMIC DNA]</scope>
    <source>
        <strain evidence="3">JCM 9933</strain>
    </source>
</reference>
<sequence length="85" mass="9110">MYAMVRRYAGKGGLMDRLAPQVQDGLVPLLKAAPGGKATSGAFEVLWGTRSRRRSAARGDRRMHARRARAGTPTLSPCGEQASPT</sequence>
<protein>
    <submittedName>
        <fullName evidence="2">Uncharacterized protein</fullName>
    </submittedName>
</protein>
<comment type="caution">
    <text evidence="2">The sequence shown here is derived from an EMBL/GenBank/DDBJ whole genome shotgun (WGS) entry which is preliminary data.</text>
</comment>
<accession>A0ABP3PW35</accession>
<gene>
    <name evidence="2" type="ORF">GCM10009416_14550</name>
</gene>
<keyword evidence="3" id="KW-1185">Reference proteome</keyword>
<evidence type="ECO:0000313" key="2">
    <source>
        <dbReference type="EMBL" id="GAA0577038.1"/>
    </source>
</evidence>
<proteinExistence type="predicted"/>
<feature type="region of interest" description="Disordered" evidence="1">
    <location>
        <begin position="52"/>
        <end position="85"/>
    </location>
</feature>
<dbReference type="Proteomes" id="UP001501588">
    <property type="component" value="Unassembled WGS sequence"/>
</dbReference>
<dbReference type="EMBL" id="BAAAFZ010000014">
    <property type="protein sequence ID" value="GAA0577038.1"/>
    <property type="molecule type" value="Genomic_DNA"/>
</dbReference>
<organism evidence="2 3">
    <name type="scientific">Craurococcus roseus</name>
    <dbReference type="NCBI Taxonomy" id="77585"/>
    <lineage>
        <taxon>Bacteria</taxon>
        <taxon>Pseudomonadati</taxon>
        <taxon>Pseudomonadota</taxon>
        <taxon>Alphaproteobacteria</taxon>
        <taxon>Acetobacterales</taxon>
        <taxon>Acetobacteraceae</taxon>
        <taxon>Craurococcus</taxon>
    </lineage>
</organism>
<evidence type="ECO:0000256" key="1">
    <source>
        <dbReference type="SAM" id="MobiDB-lite"/>
    </source>
</evidence>
<evidence type="ECO:0000313" key="3">
    <source>
        <dbReference type="Proteomes" id="UP001501588"/>
    </source>
</evidence>